<feature type="region of interest" description="Disordered" evidence="2">
    <location>
        <begin position="633"/>
        <end position="670"/>
    </location>
</feature>
<feature type="domain" description="RRM" evidence="3">
    <location>
        <begin position="553"/>
        <end position="632"/>
    </location>
</feature>
<dbReference type="PANTHER" id="PTHR32343:SF22">
    <property type="entry name" value="LD29830P"/>
    <property type="match status" value="1"/>
</dbReference>
<proteinExistence type="predicted"/>
<evidence type="ECO:0000313" key="4">
    <source>
        <dbReference type="EMBL" id="CEG00179.1"/>
    </source>
</evidence>
<evidence type="ECO:0000256" key="2">
    <source>
        <dbReference type="SAM" id="MobiDB-lite"/>
    </source>
</evidence>
<name>A0A096P8F1_OSTTA</name>
<dbReference type="OrthoDB" id="7763451at2759"/>
<dbReference type="RefSeq" id="XP_022840236.1">
    <property type="nucleotide sequence ID" value="XM_022982743.1"/>
</dbReference>
<dbReference type="STRING" id="70448.A0A096P8F1"/>
<dbReference type="InParanoid" id="A0A096P8F1"/>
<feature type="domain" description="RRM" evidence="3">
    <location>
        <begin position="349"/>
        <end position="425"/>
    </location>
</feature>
<dbReference type="PANTHER" id="PTHR32343">
    <property type="entry name" value="SERINE/ARGININE-RICH SPLICING FACTOR"/>
    <property type="match status" value="1"/>
</dbReference>
<feature type="region of interest" description="Disordered" evidence="2">
    <location>
        <begin position="215"/>
        <end position="252"/>
    </location>
</feature>
<dbReference type="InterPro" id="IPR000504">
    <property type="entry name" value="RRM_dom"/>
</dbReference>
<dbReference type="GeneID" id="9837523"/>
<dbReference type="SMART" id="SM00360">
    <property type="entry name" value="RRM"/>
    <property type="match status" value="4"/>
</dbReference>
<dbReference type="Proteomes" id="UP000009170">
    <property type="component" value="Unassembled WGS sequence"/>
</dbReference>
<dbReference type="InterPro" id="IPR035979">
    <property type="entry name" value="RBD_domain_sf"/>
</dbReference>
<feature type="compositionally biased region" description="Basic and acidic residues" evidence="2">
    <location>
        <begin position="29"/>
        <end position="41"/>
    </location>
</feature>
<dbReference type="Gene3D" id="3.30.70.330">
    <property type="match status" value="4"/>
</dbReference>
<gene>
    <name evidence="4" type="ORF">OT_ostta13g02380</name>
</gene>
<dbReference type="GO" id="GO:0003723">
    <property type="term" value="F:RNA binding"/>
    <property type="evidence" value="ECO:0007669"/>
    <property type="project" value="UniProtKB-UniRule"/>
</dbReference>
<reference evidence="5" key="1">
    <citation type="journal article" date="2006" name="Proc. Natl. Acad. Sci. U.S.A.">
        <title>Genome analysis of the smallest free-living eukaryote Ostreococcus tauri unveils many unique features.</title>
        <authorList>
            <person name="Derelle E."/>
            <person name="Ferraz C."/>
            <person name="Rombauts S."/>
            <person name="Rouze P."/>
            <person name="Worden A.Z."/>
            <person name="Robbens S."/>
            <person name="Partensky F."/>
            <person name="Degroeve S."/>
            <person name="Echeynie S."/>
            <person name="Cooke R."/>
            <person name="Saeys Y."/>
            <person name="Wuyts J."/>
            <person name="Jabbari K."/>
            <person name="Bowler C."/>
            <person name="Panaud O."/>
            <person name="Piegu B."/>
            <person name="Ball S.G."/>
            <person name="Ral J.-P."/>
            <person name="Bouget F.-Y."/>
            <person name="Piganeau G."/>
            <person name="De Baets B."/>
            <person name="Picard A."/>
            <person name="Delseny M."/>
            <person name="Demaille J."/>
            <person name="Van de Peer Y."/>
            <person name="Moreau H."/>
        </authorList>
    </citation>
    <scope>NUCLEOTIDE SEQUENCE [LARGE SCALE GENOMIC DNA]</scope>
    <source>
        <strain evidence="5">OTTH 0595 / CCAP 157/2 / RCC745</strain>
    </source>
</reference>
<dbReference type="InterPro" id="IPR012677">
    <property type="entry name" value="Nucleotide-bd_a/b_plait_sf"/>
</dbReference>
<dbReference type="AlphaFoldDB" id="A0A096P8F1"/>
<organism evidence="4 5">
    <name type="scientific">Ostreococcus tauri</name>
    <name type="common">Marine green alga</name>
    <dbReference type="NCBI Taxonomy" id="70448"/>
    <lineage>
        <taxon>Eukaryota</taxon>
        <taxon>Viridiplantae</taxon>
        <taxon>Chlorophyta</taxon>
        <taxon>Mamiellophyceae</taxon>
        <taxon>Mamiellales</taxon>
        <taxon>Bathycoccaceae</taxon>
        <taxon>Ostreococcus</taxon>
    </lineage>
</organism>
<evidence type="ECO:0000259" key="3">
    <source>
        <dbReference type="PROSITE" id="PS50102"/>
    </source>
</evidence>
<evidence type="ECO:0000313" key="5">
    <source>
        <dbReference type="Proteomes" id="UP000009170"/>
    </source>
</evidence>
<reference evidence="4 5" key="2">
    <citation type="journal article" date="2014" name="BMC Genomics">
        <title>An improved genome of the model marine alga Ostreococcus tauri unfolds by assessing Illumina de novo assemblies.</title>
        <authorList>
            <person name="Blanc-Mathieu R."/>
            <person name="Verhelst B."/>
            <person name="Derelle E."/>
            <person name="Rombauts S."/>
            <person name="Bouget F.Y."/>
            <person name="Carre I."/>
            <person name="Chateau A."/>
            <person name="Eyre-Walker A."/>
            <person name="Grimsley N."/>
            <person name="Moreau H."/>
            <person name="Piegu B."/>
            <person name="Rivals E."/>
            <person name="Schackwitz W."/>
            <person name="Van de Peer Y."/>
            <person name="Piganeau G."/>
        </authorList>
    </citation>
    <scope>NUCLEOTIDE SEQUENCE [LARGE SCALE GENOMIC DNA]</scope>
    <source>
        <strain evidence="5">OTTH 0595 / CCAP 157/2 / RCC745</strain>
    </source>
</reference>
<keyword evidence="5" id="KW-1185">Reference proteome</keyword>
<protein>
    <submittedName>
        <fullName evidence="4">Nucleotide-binding, alpha-beta plait</fullName>
    </submittedName>
</protein>
<accession>A0A096P8F1</accession>
<evidence type="ECO:0000256" key="1">
    <source>
        <dbReference type="PROSITE-ProRule" id="PRU00176"/>
    </source>
</evidence>
<dbReference type="PROSITE" id="PS50102">
    <property type="entry name" value="RRM"/>
    <property type="match status" value="4"/>
</dbReference>
<dbReference type="KEGG" id="ota:OT_ostta13g02380"/>
<feature type="domain" description="RRM" evidence="3">
    <location>
        <begin position="251"/>
        <end position="327"/>
    </location>
</feature>
<dbReference type="CDD" id="cd00590">
    <property type="entry name" value="RRM_SF"/>
    <property type="match status" value="2"/>
</dbReference>
<feature type="compositionally biased region" description="Basic and acidic residues" evidence="2">
    <location>
        <begin position="1"/>
        <end position="18"/>
    </location>
</feature>
<feature type="region of interest" description="Disordered" evidence="2">
    <location>
        <begin position="1"/>
        <end position="51"/>
    </location>
</feature>
<keyword evidence="1" id="KW-0694">RNA-binding</keyword>
<dbReference type="Pfam" id="PF00076">
    <property type="entry name" value="RRM_1"/>
    <property type="match status" value="3"/>
</dbReference>
<sequence>MPRAHSNDDDGHGDDGARATRAVGADGSEATRARTATEPRRGRGQKNVHAASGTRNMMSTYAEWYRHAMASGEVVPVTGTPLPVPVVVPVNLIAGDGREGGENGEQAVYAHPTYAHMGHPAMMMGHPDAYVAEAMMPPRGAADYAAAMAAQAEYFSTMQYRAAAAAAAAQYYGYAPPYGVDPYGANAMDAYGPNEMSPPGGLYAGPNGRVGNNMDNQWRRANSDGSGGGRHTYHGRHSVSDERAGGRGSPNTVFVKEIPASVSERELAETFAACGRIVDCRMCRDANSNKFSYAFVAFETADEVQNALSLDKMSLHGKNIVVRRSDTAVIPVNPLLLPQNEAELESTARTIYVANVDKSVDSDALKTFFERHAGAVNRLHLQVKNAADANVAFVEFVNLESAASSLRLTGKQLGQRVVRVSASKTPLRVNRRMSEQRAMSYYASGTNGDAATPPAPTKVYISNIPKNLSPGTLRAMFSECGRVTNVELLNNPKSKFPYAFVEFDDAESAKRALNFRGREVQGCAINIELTYNKKRRGAPRLALDPVSVDKMERTVFVTDIDPDLEPSFVRSKFEDECGPVTLFWYKAFEKGEKQALAYIEFTELSSVEKALDQCRTHFLGESRLIKVRHSHTPLVPKDDDEGTCYSPALDSPVSSTSGAEDAGSEGEKSSVVRDLITPMAALAQDPAVVDKATERLEQLTVNNPAA</sequence>
<dbReference type="EMBL" id="CAID01000013">
    <property type="protein sequence ID" value="CEG00179.1"/>
    <property type="molecule type" value="Genomic_DNA"/>
</dbReference>
<feature type="domain" description="RRM" evidence="3">
    <location>
        <begin position="457"/>
        <end position="532"/>
    </location>
</feature>
<dbReference type="SUPFAM" id="SSF54928">
    <property type="entry name" value="RNA-binding domain, RBD"/>
    <property type="match status" value="4"/>
</dbReference>
<comment type="caution">
    <text evidence="4">The sequence shown here is derived from an EMBL/GenBank/DDBJ whole genome shotgun (WGS) entry which is preliminary data.</text>
</comment>